<name>A0ABN9V6K1_9DINO</name>
<feature type="compositionally biased region" description="Acidic residues" evidence="1">
    <location>
        <begin position="107"/>
        <end position="117"/>
    </location>
</feature>
<proteinExistence type="predicted"/>
<protein>
    <recommendedName>
        <fullName evidence="4">C3H1-type domain-containing protein</fullName>
    </recommendedName>
</protein>
<feature type="compositionally biased region" description="Low complexity" evidence="1">
    <location>
        <begin position="503"/>
        <end position="524"/>
    </location>
</feature>
<comment type="caution">
    <text evidence="2">The sequence shown here is derived from an EMBL/GenBank/DDBJ whole genome shotgun (WGS) entry which is preliminary data.</text>
</comment>
<evidence type="ECO:0000313" key="3">
    <source>
        <dbReference type="Proteomes" id="UP001189429"/>
    </source>
</evidence>
<dbReference type="Proteomes" id="UP001189429">
    <property type="component" value="Unassembled WGS sequence"/>
</dbReference>
<evidence type="ECO:0000256" key="1">
    <source>
        <dbReference type="SAM" id="MobiDB-lite"/>
    </source>
</evidence>
<accession>A0ABN9V6K1</accession>
<feature type="compositionally biased region" description="Low complexity" evidence="1">
    <location>
        <begin position="123"/>
        <end position="142"/>
    </location>
</feature>
<feature type="region of interest" description="Disordered" evidence="1">
    <location>
        <begin position="88"/>
        <end position="151"/>
    </location>
</feature>
<feature type="region of interest" description="Disordered" evidence="1">
    <location>
        <begin position="478"/>
        <end position="536"/>
    </location>
</feature>
<keyword evidence="3" id="KW-1185">Reference proteome</keyword>
<evidence type="ECO:0000313" key="2">
    <source>
        <dbReference type="EMBL" id="CAK0868340.1"/>
    </source>
</evidence>
<feature type="compositionally biased region" description="Gly residues" evidence="1">
    <location>
        <begin position="525"/>
        <end position="536"/>
    </location>
</feature>
<evidence type="ECO:0008006" key="4">
    <source>
        <dbReference type="Google" id="ProtNLM"/>
    </source>
</evidence>
<sequence length="626" mass="63530">MDAPRLARGALAVGDAAILEWAAVRAAAKAGAPRRTVAAVARSAVSAAAFARASTPSCRPRRRAARQGLATIVDGLLASLALLVRRRRRTDEPERAAEGAAAASHDDNDDDSMDDGWADVGQPAAARPREATPAGAADADPGGAAGGSAEGCAESAGVAASGTAGAAAAPTGAGGAASASPAAAGAAATDAERGRLELELQRATQALGYLEGCASGADVVAALRERCRDLRALLVQLCSGGATAINQTRHWRRAKIILHSPATVMSVAQALFYNANPVDMGPQWVKIPIGGSYQYPSTTSPASPLRATPAGEWCEDPHPGYTTRDRTNLETLIKRHIHGLGARSAPPAEEVPAPRGLARDSELLQEMPQAPDTGAALAAPLTPTVDLLGQDGPLASPPEQAHPRRQKVSLLSSISFGSSVHPISYAEQCKFTSAKLRGCRDGQALDRCCWYARPCGSWCQNGADGAAGMDVPACDGAPAPTPGGRARAVRHRAGEAPRPPAPAGRMAPRAPGACSPPTAAAGRGPEPGGAAAGGGVAEWTREELEKMSLGSVNHPHGCAGGCKYFHKPRGCKDGASCSRCHACRYLRKEPPRAARCGAPAAAATPYLGAAADAAARGAVAEAGGAA</sequence>
<dbReference type="EMBL" id="CAUYUJ010016736">
    <property type="protein sequence ID" value="CAK0868340.1"/>
    <property type="molecule type" value="Genomic_DNA"/>
</dbReference>
<gene>
    <name evidence="2" type="ORF">PCOR1329_LOCUS55031</name>
</gene>
<organism evidence="2 3">
    <name type="scientific">Prorocentrum cordatum</name>
    <dbReference type="NCBI Taxonomy" id="2364126"/>
    <lineage>
        <taxon>Eukaryota</taxon>
        <taxon>Sar</taxon>
        <taxon>Alveolata</taxon>
        <taxon>Dinophyceae</taxon>
        <taxon>Prorocentrales</taxon>
        <taxon>Prorocentraceae</taxon>
        <taxon>Prorocentrum</taxon>
    </lineage>
</organism>
<reference evidence="2" key="1">
    <citation type="submission" date="2023-10" db="EMBL/GenBank/DDBJ databases">
        <authorList>
            <person name="Chen Y."/>
            <person name="Shah S."/>
            <person name="Dougan E. K."/>
            <person name="Thang M."/>
            <person name="Chan C."/>
        </authorList>
    </citation>
    <scope>NUCLEOTIDE SEQUENCE [LARGE SCALE GENOMIC DNA]</scope>
</reference>